<dbReference type="EnsemblPlants" id="EMT08535">
    <property type="protein sequence ID" value="EMT08535"/>
    <property type="gene ID" value="F775_28223"/>
</dbReference>
<dbReference type="GO" id="GO:0046540">
    <property type="term" value="C:U4/U6 x U5 tri-snRNP complex"/>
    <property type="evidence" value="ECO:0007669"/>
    <property type="project" value="InterPro"/>
</dbReference>
<dbReference type="InterPro" id="IPR004123">
    <property type="entry name" value="Dim1"/>
</dbReference>
<sequence length="192" mass="21178">MGSVVLPTLRRKREVDTAIRDTLDKVLVLRFGRASDAACLQLDDVLAKASWDISKFATVALVDMDSEEIQVYVDYFDITLVPAIIFFFNAHHMKMDSGTPDHTKWIGSFSSKQDFIDVVEFRPRLPVERVIVLLKVVAVGTRCQSGDVSAASPSTRNDFLSGTLSKTNAQGKFTCTSSCPNGSSQRSYGPHL</sequence>
<dbReference type="GO" id="GO:0005681">
    <property type="term" value="C:spliceosomal complex"/>
    <property type="evidence" value="ECO:0007669"/>
    <property type="project" value="TreeGrafter"/>
</dbReference>
<dbReference type="PANTHER" id="PTHR12052:SF4">
    <property type="entry name" value="THIOREDOXIN-LIKE PROTEIN 4B"/>
    <property type="match status" value="1"/>
</dbReference>
<reference evidence="2" key="1">
    <citation type="submission" date="2015-06" db="UniProtKB">
        <authorList>
            <consortium name="EnsemblPlants"/>
        </authorList>
    </citation>
    <scope>IDENTIFICATION</scope>
</reference>
<dbReference type="GO" id="GO:0000398">
    <property type="term" value="P:mRNA splicing, via spliceosome"/>
    <property type="evidence" value="ECO:0007669"/>
    <property type="project" value="InterPro"/>
</dbReference>
<evidence type="ECO:0000256" key="1">
    <source>
        <dbReference type="ARBA" id="ARBA00008241"/>
    </source>
</evidence>
<organism evidence="2">
    <name type="scientific">Aegilops tauschii</name>
    <name type="common">Tausch's goatgrass</name>
    <name type="synonym">Aegilops squarrosa</name>
    <dbReference type="NCBI Taxonomy" id="37682"/>
    <lineage>
        <taxon>Eukaryota</taxon>
        <taxon>Viridiplantae</taxon>
        <taxon>Streptophyta</taxon>
        <taxon>Embryophyta</taxon>
        <taxon>Tracheophyta</taxon>
        <taxon>Spermatophyta</taxon>
        <taxon>Magnoliopsida</taxon>
        <taxon>Liliopsida</taxon>
        <taxon>Poales</taxon>
        <taxon>Poaceae</taxon>
        <taxon>BOP clade</taxon>
        <taxon>Pooideae</taxon>
        <taxon>Triticodae</taxon>
        <taxon>Triticeae</taxon>
        <taxon>Triticinae</taxon>
        <taxon>Aegilops</taxon>
    </lineage>
</organism>
<dbReference type="InterPro" id="IPR036249">
    <property type="entry name" value="Thioredoxin-like_sf"/>
</dbReference>
<dbReference type="GO" id="GO:0005682">
    <property type="term" value="C:U5 snRNP"/>
    <property type="evidence" value="ECO:0007669"/>
    <property type="project" value="TreeGrafter"/>
</dbReference>
<comment type="similarity">
    <text evidence="1">Belongs to the DIM1 family.</text>
</comment>
<evidence type="ECO:0000313" key="2">
    <source>
        <dbReference type="EnsemblPlants" id="EMT08535"/>
    </source>
</evidence>
<dbReference type="Gene3D" id="3.40.30.10">
    <property type="entry name" value="Glutaredoxin"/>
    <property type="match status" value="1"/>
</dbReference>
<proteinExistence type="inferred from homology"/>
<name>M8B4J3_AEGTA</name>
<accession>M8B4J3</accession>
<dbReference type="PANTHER" id="PTHR12052">
    <property type="entry name" value="THIOREDOXIN-LIKE PROTEN 4A, 4B"/>
    <property type="match status" value="1"/>
</dbReference>
<dbReference type="SUPFAM" id="SSF52833">
    <property type="entry name" value="Thioredoxin-like"/>
    <property type="match status" value="1"/>
</dbReference>
<dbReference type="AlphaFoldDB" id="M8B4J3"/>
<dbReference type="SMART" id="SM01410">
    <property type="entry name" value="DIM1"/>
    <property type="match status" value="1"/>
</dbReference>
<dbReference type="Pfam" id="PF02966">
    <property type="entry name" value="DIM1"/>
    <property type="match status" value="1"/>
</dbReference>
<protein>
    <submittedName>
        <fullName evidence="2">Thioredoxin-like protein 4B</fullName>
    </submittedName>
</protein>